<proteinExistence type="predicted"/>
<protein>
    <submittedName>
        <fullName evidence="1">Uncharacterized protein</fullName>
    </submittedName>
</protein>
<gene>
    <name evidence="1" type="ORF">BKK80_27370</name>
</gene>
<evidence type="ECO:0000313" key="1">
    <source>
        <dbReference type="EMBL" id="AOZ09479.1"/>
    </source>
</evidence>
<dbReference type="Proteomes" id="UP000177515">
    <property type="component" value="Chromosome 2"/>
</dbReference>
<evidence type="ECO:0000313" key="2">
    <source>
        <dbReference type="Proteomes" id="UP000177515"/>
    </source>
</evidence>
<name>A0ABN4TQV9_9BURK</name>
<reference evidence="1 2" key="1">
    <citation type="submission" date="2016-10" db="EMBL/GenBank/DDBJ databases">
        <title>Complete genome sequences of three Cupriavidus strains isolated from various Malaysian environments.</title>
        <authorList>
            <person name="Abdullah A.A.-A."/>
            <person name="Shafie N.A.H."/>
            <person name="Lau N.S."/>
        </authorList>
    </citation>
    <scope>NUCLEOTIDE SEQUENCE [LARGE SCALE GENOMIC DNA]</scope>
    <source>
        <strain evidence="1 2">USMAA1020</strain>
    </source>
</reference>
<sequence length="61" mass="6325">MSALVIDFPDIRFSSLAGVISATFLFPAEAHAPDSSAAMTIAHALPDEVPGSGWSHGMRLG</sequence>
<keyword evidence="2" id="KW-1185">Reference proteome</keyword>
<dbReference type="EMBL" id="CP017755">
    <property type="protein sequence ID" value="AOZ09479.1"/>
    <property type="molecule type" value="Genomic_DNA"/>
</dbReference>
<organism evidence="1 2">
    <name type="scientific">Cupriavidus malaysiensis</name>
    <dbReference type="NCBI Taxonomy" id="367825"/>
    <lineage>
        <taxon>Bacteria</taxon>
        <taxon>Pseudomonadati</taxon>
        <taxon>Pseudomonadota</taxon>
        <taxon>Betaproteobacteria</taxon>
        <taxon>Burkholderiales</taxon>
        <taxon>Burkholderiaceae</taxon>
        <taxon>Cupriavidus</taxon>
    </lineage>
</organism>
<accession>A0ABN4TQV9</accession>